<keyword evidence="1" id="KW-1133">Transmembrane helix</keyword>
<feature type="transmembrane region" description="Helical" evidence="1">
    <location>
        <begin position="522"/>
        <end position="543"/>
    </location>
</feature>
<evidence type="ECO:0000313" key="3">
    <source>
        <dbReference type="Proteomes" id="UP001058120"/>
    </source>
</evidence>
<evidence type="ECO:0000256" key="1">
    <source>
        <dbReference type="SAM" id="Phobius"/>
    </source>
</evidence>
<protein>
    <submittedName>
        <fullName evidence="2">Uncharacterized protein</fullName>
    </submittedName>
</protein>
<sequence length="760" mass="88894">MFQKKFLATFAALFLLLAGLFLLYHSNINETVFLDIAADNPIRVSADEQEEGIAVDENNDGSFTVSLPSTFLYRTKTVYFQNTGNEAVQLKLYSRQKKDGDNVIKFSVDIKKITVNGKSYNAKKQTVWFERPYVVSVPAEKEQGLSLTVQYKTKFMLRNIYLPEFITGIAALLFSITVLFVCWREKIEAVLICCEKFAEKFFQKNLPKKMQCLINNYEWDTVIIKKYHAIDGVYRKTFWTVFIILNLVFLYYNVHFLWGNHDWSYLIDGMWGKSSLFNGRYTNYLFNQLLGGRLLPIVNVSFALFGFSFTGILLAYYWNVPKTFFNYLVLSLVVVLNPLVIYWCYFGVDVISHLWLPAIVIFALILLEKKSYFYFFSAYLLFVFAFGIYAPAINTIAIVFLGKIIVMYCFEEQSIQLLFKKVIRTFFCIVLSLITVKVIIHFLIVSGVVWADALEYSVSTNLLGGSLDQFMKLVECSFSHLSDTVPFYDSNVVWVLLIIDIFALLVLFIYQIRYHSLKIFQLFLAVFGVCLLPLAANAVIFILGNDLRLIRVSFYGVIFLFAFFVAVILKSKFVWAKNILIVFLIFLLPMNIYRLYDAQKLWKISFEHEQKVLETVFEKIENSPLYIHDREYQVIVLGNFESNVLTWYKEKRKWNESSFMTMPLFEYHFSYVAKYYHSDLNVNKTYKLYTYNGEVFIAHSKAVDTLLTELVPYFSLLKNMKEWPKNDFVLVQDKYIFINFDNEVLKAILKIMEEKHLENE</sequence>
<dbReference type="Proteomes" id="UP001058120">
    <property type="component" value="Chromosome"/>
</dbReference>
<organism evidence="2 3">
    <name type="scientific">Taurinivorans muris</name>
    <dbReference type="NCBI Taxonomy" id="2787751"/>
    <lineage>
        <taxon>Bacteria</taxon>
        <taxon>Pseudomonadati</taxon>
        <taxon>Thermodesulfobacteriota</taxon>
        <taxon>Desulfovibrionia</taxon>
        <taxon>Desulfovibrionales</taxon>
        <taxon>Desulfovibrionaceae</taxon>
        <taxon>Taurinivorans</taxon>
    </lineage>
</organism>
<feature type="transmembrane region" description="Helical" evidence="1">
    <location>
        <begin position="422"/>
        <end position="451"/>
    </location>
</feature>
<dbReference type="EMBL" id="CP065938">
    <property type="protein sequence ID" value="UWX05035.1"/>
    <property type="molecule type" value="Genomic_DNA"/>
</dbReference>
<keyword evidence="1" id="KW-0812">Transmembrane</keyword>
<gene>
    <name evidence="2" type="ORF">JBF11_06000</name>
</gene>
<name>A0ABY5XZ39_9BACT</name>
<keyword evidence="3" id="KW-1185">Reference proteome</keyword>
<reference evidence="2" key="1">
    <citation type="submission" date="2020-12" db="EMBL/GenBank/DDBJ databases">
        <title>Taurinivorans muris gen. nov., sp. nov., fundamental and realized metabolic niche of a ubiquitous sulfidogenic bacterium in the murine intestine.</title>
        <authorList>
            <person name="Ye H."/>
            <person name="Hanson B.T."/>
            <person name="Loy A."/>
        </authorList>
    </citation>
    <scope>NUCLEOTIDE SEQUENCE</scope>
    <source>
        <strain evidence="2">LT0009</strain>
    </source>
</reference>
<proteinExistence type="predicted"/>
<feature type="transmembrane region" description="Helical" evidence="1">
    <location>
        <begin position="372"/>
        <end position="389"/>
    </location>
</feature>
<dbReference type="RefSeq" id="WP_334314594.1">
    <property type="nucleotide sequence ID" value="NZ_CP065938.1"/>
</dbReference>
<feature type="transmembrane region" description="Helical" evidence="1">
    <location>
        <begin position="324"/>
        <end position="344"/>
    </location>
</feature>
<feature type="transmembrane region" description="Helical" evidence="1">
    <location>
        <begin position="294"/>
        <end position="317"/>
    </location>
</feature>
<feature type="transmembrane region" description="Helical" evidence="1">
    <location>
        <begin position="395"/>
        <end position="410"/>
    </location>
</feature>
<feature type="transmembrane region" description="Helical" evidence="1">
    <location>
        <begin position="238"/>
        <end position="258"/>
    </location>
</feature>
<dbReference type="Pfam" id="PF14264">
    <property type="entry name" value="Glucos_trans_II"/>
    <property type="match status" value="1"/>
</dbReference>
<feature type="transmembrane region" description="Helical" evidence="1">
    <location>
        <begin position="160"/>
        <end position="183"/>
    </location>
</feature>
<accession>A0ABY5XZ39</accession>
<feature type="transmembrane region" description="Helical" evidence="1">
    <location>
        <begin position="549"/>
        <end position="569"/>
    </location>
</feature>
<feature type="transmembrane region" description="Helical" evidence="1">
    <location>
        <begin position="492"/>
        <end position="510"/>
    </location>
</feature>
<dbReference type="InterPro" id="IPR025686">
    <property type="entry name" value="Glucos_trans_II"/>
</dbReference>
<feature type="transmembrane region" description="Helical" evidence="1">
    <location>
        <begin position="350"/>
        <end position="367"/>
    </location>
</feature>
<keyword evidence="1" id="KW-0472">Membrane</keyword>
<evidence type="ECO:0000313" key="2">
    <source>
        <dbReference type="EMBL" id="UWX05035.1"/>
    </source>
</evidence>
<feature type="transmembrane region" description="Helical" evidence="1">
    <location>
        <begin position="578"/>
        <end position="596"/>
    </location>
</feature>